<dbReference type="InterPro" id="IPR021102">
    <property type="entry name" value="PNGase_A"/>
</dbReference>
<feature type="compositionally biased region" description="Basic and acidic residues" evidence="1">
    <location>
        <begin position="21"/>
        <end position="31"/>
    </location>
</feature>
<keyword evidence="4" id="KW-1185">Reference proteome</keyword>
<evidence type="ECO:0000256" key="1">
    <source>
        <dbReference type="SAM" id="MobiDB-lite"/>
    </source>
</evidence>
<dbReference type="PANTHER" id="PTHR31104">
    <property type="entry name" value="PEPTIDE-N4-(N-ACETYL-BETA-GLUCOSAMINYL)ASPARAGINE AMIDASE A PROTEIN"/>
    <property type="match status" value="1"/>
</dbReference>
<feature type="domain" description="Peptide N-acetyl-beta-D-glucosaminyl asparaginase amidase A N-terminal" evidence="2">
    <location>
        <begin position="45"/>
        <end position="225"/>
    </location>
</feature>
<comment type="caution">
    <text evidence="3">The sequence shown here is derived from an EMBL/GenBank/DDBJ whole genome shotgun (WGS) entry which is preliminary data.</text>
</comment>
<dbReference type="InterPro" id="IPR056948">
    <property type="entry name" value="PNGaseA_N"/>
</dbReference>
<dbReference type="EMBL" id="JABFUD020000015">
    <property type="protein sequence ID" value="KAI5069472.1"/>
    <property type="molecule type" value="Genomic_DNA"/>
</dbReference>
<reference evidence="3" key="1">
    <citation type="submission" date="2021-01" db="EMBL/GenBank/DDBJ databases">
        <title>Adiantum capillus-veneris genome.</title>
        <authorList>
            <person name="Fang Y."/>
            <person name="Liao Q."/>
        </authorList>
    </citation>
    <scope>NUCLEOTIDE SEQUENCE</scope>
    <source>
        <strain evidence="3">H3</strain>
        <tissue evidence="3">Leaf</tissue>
    </source>
</reference>
<proteinExistence type="predicted"/>
<dbReference type="Pfam" id="PF12222">
    <property type="entry name" value="PNGaseA"/>
    <property type="match status" value="1"/>
</dbReference>
<accession>A0A9D4ZCX6</accession>
<protein>
    <recommendedName>
        <fullName evidence="2">Peptide N-acetyl-beta-D-glucosaminyl asparaginase amidase A N-terminal domain-containing protein</fullName>
    </recommendedName>
</protein>
<dbReference type="AlphaFoldDB" id="A0A9D4ZCX6"/>
<sequence length="426" mass="46876">MRFHGGQKQTMYGHNIHKKPRETADNGFPKDSRPIHLENVLDFPFRSPADLVIPISKADGFSGGHWFDLATENDTASASFSPPRNIVRAMLEICVSFHGTDEFWYTNPPNDYLEANGLSGYPGNGPFREVQVFLDDVLVGAVWPFPVIFTGGINPLFWRPAAAIGAYNLPSYDVELTPFVGLLVDGSNHTISMRVANADGSWPLDANLHLWLDPFTSQTMGGMLSHNAPTAMSITASDFEGLDGTFHTTAGRSISFSGYIISSFGTIVTSVSYTYAFDNVLIFQNSSSVEIVTQEIQTVGEVMMRTPSKVVFSQETTSVYPFYLSCSEYSGANSVYTEECNLTHSFNQDIFKIAASASTFESLNNMQTAEGSMTVVGSSVTAGVGALQQHYDFQSTQGCYDRFLRTSNYSTSYDITNTSCERYRVD</sequence>
<evidence type="ECO:0000259" key="2">
    <source>
        <dbReference type="Pfam" id="PF12222"/>
    </source>
</evidence>
<gene>
    <name evidence="3" type="ORF">GOP47_0015773</name>
</gene>
<organism evidence="3 4">
    <name type="scientific">Adiantum capillus-veneris</name>
    <name type="common">Maidenhair fern</name>
    <dbReference type="NCBI Taxonomy" id="13818"/>
    <lineage>
        <taxon>Eukaryota</taxon>
        <taxon>Viridiplantae</taxon>
        <taxon>Streptophyta</taxon>
        <taxon>Embryophyta</taxon>
        <taxon>Tracheophyta</taxon>
        <taxon>Polypodiopsida</taxon>
        <taxon>Polypodiidae</taxon>
        <taxon>Polypodiales</taxon>
        <taxon>Pteridineae</taxon>
        <taxon>Pteridaceae</taxon>
        <taxon>Vittarioideae</taxon>
        <taxon>Adiantum</taxon>
    </lineage>
</organism>
<evidence type="ECO:0000313" key="3">
    <source>
        <dbReference type="EMBL" id="KAI5069472.1"/>
    </source>
</evidence>
<evidence type="ECO:0000313" key="4">
    <source>
        <dbReference type="Proteomes" id="UP000886520"/>
    </source>
</evidence>
<name>A0A9D4ZCX6_ADICA</name>
<dbReference type="OrthoDB" id="339900at2759"/>
<feature type="region of interest" description="Disordered" evidence="1">
    <location>
        <begin position="1"/>
        <end position="31"/>
    </location>
</feature>
<dbReference type="Proteomes" id="UP000886520">
    <property type="component" value="Chromosome 15"/>
</dbReference>